<keyword evidence="2 5" id="KW-0808">Transferase</keyword>
<proteinExistence type="inferred from homology"/>
<dbReference type="InterPro" id="IPR018117">
    <property type="entry name" value="C5_DNA_meth_AS"/>
</dbReference>
<organism evidence="8 9">
    <name type="scientific">Mycolicibacterium arseniciresistens</name>
    <dbReference type="NCBI Taxonomy" id="3062257"/>
    <lineage>
        <taxon>Bacteria</taxon>
        <taxon>Bacillati</taxon>
        <taxon>Actinomycetota</taxon>
        <taxon>Actinomycetes</taxon>
        <taxon>Mycobacteriales</taxon>
        <taxon>Mycobacteriaceae</taxon>
        <taxon>Mycolicibacterium</taxon>
    </lineage>
</organism>
<dbReference type="PANTHER" id="PTHR10629">
    <property type="entry name" value="CYTOSINE-SPECIFIC METHYLTRANSFERASE"/>
    <property type="match status" value="1"/>
</dbReference>
<evidence type="ECO:0000256" key="1">
    <source>
        <dbReference type="ARBA" id="ARBA00022603"/>
    </source>
</evidence>
<dbReference type="InterPro" id="IPR031303">
    <property type="entry name" value="C5_meth_CS"/>
</dbReference>
<evidence type="ECO:0000256" key="4">
    <source>
        <dbReference type="ARBA" id="ARBA00022747"/>
    </source>
</evidence>
<keyword evidence="3 5" id="KW-0949">S-adenosyl-L-methionine</keyword>
<evidence type="ECO:0000256" key="6">
    <source>
        <dbReference type="RuleBase" id="RU000416"/>
    </source>
</evidence>
<dbReference type="EMBL" id="JAUMSQ010000005">
    <property type="protein sequence ID" value="MDO3634460.1"/>
    <property type="molecule type" value="Genomic_DNA"/>
</dbReference>
<evidence type="ECO:0000313" key="9">
    <source>
        <dbReference type="Proteomes" id="UP001168823"/>
    </source>
</evidence>
<dbReference type="PANTHER" id="PTHR10629:SF52">
    <property type="entry name" value="DNA (CYTOSINE-5)-METHYLTRANSFERASE 1"/>
    <property type="match status" value="1"/>
</dbReference>
<dbReference type="NCBIfam" id="TIGR00675">
    <property type="entry name" value="dcm"/>
    <property type="match status" value="1"/>
</dbReference>
<dbReference type="InterPro" id="IPR001525">
    <property type="entry name" value="C5_MeTfrase"/>
</dbReference>
<dbReference type="Proteomes" id="UP001168823">
    <property type="component" value="Unassembled WGS sequence"/>
</dbReference>
<dbReference type="GO" id="GO:0032259">
    <property type="term" value="P:methylation"/>
    <property type="evidence" value="ECO:0007669"/>
    <property type="project" value="UniProtKB-KW"/>
</dbReference>
<evidence type="ECO:0000256" key="5">
    <source>
        <dbReference type="PROSITE-ProRule" id="PRU01016"/>
    </source>
</evidence>
<feature type="active site" evidence="5">
    <location>
        <position position="76"/>
    </location>
</feature>
<evidence type="ECO:0000313" key="8">
    <source>
        <dbReference type="EMBL" id="MDO3634460.1"/>
    </source>
</evidence>
<dbReference type="Gene3D" id="3.40.50.150">
    <property type="entry name" value="Vaccinia Virus protein VP39"/>
    <property type="match status" value="1"/>
</dbReference>
<evidence type="ECO:0000256" key="3">
    <source>
        <dbReference type="ARBA" id="ARBA00022691"/>
    </source>
</evidence>
<reference evidence="8" key="1">
    <citation type="submission" date="2023-07" db="EMBL/GenBank/DDBJ databases">
        <title>Mycolicibacterium sp. nov., a novel bacterial species.</title>
        <authorList>
            <person name="Cao Y."/>
        </authorList>
    </citation>
    <scope>NUCLEOTIDE SEQUENCE</scope>
    <source>
        <strain evidence="8">KC 300</strain>
    </source>
</reference>
<gene>
    <name evidence="8" type="ORF">Q2100_01720</name>
</gene>
<dbReference type="GO" id="GO:0003886">
    <property type="term" value="F:DNA (cytosine-5-)-methyltransferase activity"/>
    <property type="evidence" value="ECO:0007669"/>
    <property type="project" value="UniProtKB-EC"/>
</dbReference>
<comment type="similarity">
    <text evidence="5 6">Belongs to the class I-like SAM-binding methyltransferase superfamily. C5-methyltransferase family.</text>
</comment>
<dbReference type="InterPro" id="IPR029063">
    <property type="entry name" value="SAM-dependent_MTases_sf"/>
</dbReference>
<dbReference type="PRINTS" id="PR00105">
    <property type="entry name" value="C5METTRFRASE"/>
</dbReference>
<dbReference type="Pfam" id="PF00145">
    <property type="entry name" value="DNA_methylase"/>
    <property type="match status" value="1"/>
</dbReference>
<comment type="caution">
    <text evidence="8">The sequence shown here is derived from an EMBL/GenBank/DDBJ whole genome shotgun (WGS) entry which is preliminary data.</text>
</comment>
<dbReference type="EC" id="2.1.1.37" evidence="7"/>
<keyword evidence="9" id="KW-1185">Reference proteome</keyword>
<dbReference type="PROSITE" id="PS00094">
    <property type="entry name" value="C5_MTASE_1"/>
    <property type="match status" value="1"/>
</dbReference>
<protein>
    <recommendedName>
        <fullName evidence="7">Cytosine-specific methyltransferase</fullName>
        <ecNumber evidence="7">2.1.1.37</ecNumber>
    </recommendedName>
</protein>
<keyword evidence="4" id="KW-0680">Restriction system</keyword>
<dbReference type="Gene3D" id="3.90.120.10">
    <property type="entry name" value="DNA Methylase, subunit A, domain 2"/>
    <property type="match status" value="1"/>
</dbReference>
<dbReference type="RefSeq" id="WP_302912598.1">
    <property type="nucleotide sequence ID" value="NZ_JAUMSQ010000005.1"/>
</dbReference>
<dbReference type="PROSITE" id="PS00095">
    <property type="entry name" value="C5_MTASE_2"/>
    <property type="match status" value="1"/>
</dbReference>
<dbReference type="SUPFAM" id="SSF53335">
    <property type="entry name" value="S-adenosyl-L-methionine-dependent methyltransferases"/>
    <property type="match status" value="1"/>
</dbReference>
<keyword evidence="1 5" id="KW-0489">Methyltransferase</keyword>
<comment type="catalytic activity">
    <reaction evidence="7">
        <text>a 2'-deoxycytidine in DNA + S-adenosyl-L-methionine = a 5-methyl-2'-deoxycytidine in DNA + S-adenosyl-L-homocysteine + H(+)</text>
        <dbReference type="Rhea" id="RHEA:13681"/>
        <dbReference type="Rhea" id="RHEA-COMP:11369"/>
        <dbReference type="Rhea" id="RHEA-COMP:11370"/>
        <dbReference type="ChEBI" id="CHEBI:15378"/>
        <dbReference type="ChEBI" id="CHEBI:57856"/>
        <dbReference type="ChEBI" id="CHEBI:59789"/>
        <dbReference type="ChEBI" id="CHEBI:85452"/>
        <dbReference type="ChEBI" id="CHEBI:85454"/>
        <dbReference type="EC" id="2.1.1.37"/>
    </reaction>
</comment>
<dbReference type="InterPro" id="IPR050390">
    <property type="entry name" value="C5-Methyltransferase"/>
</dbReference>
<evidence type="ECO:0000256" key="7">
    <source>
        <dbReference type="RuleBase" id="RU000417"/>
    </source>
</evidence>
<sequence length="365" mass="40641">MAKRLKMIDLFAGCGGMTAGFKPHGFDPVLSVEWNLHAAATYAANFGEKHTFWGDIDDALKGDIPEADVVIGGPPCQGFSNLGSKDVDDPRNKMWKRYLQVVERANPKVFVIENVDRFRRSAEFQLLLDEADGGMLSGYELSHAVLLAADYGVAQRRPRAIVIGSRVGRIDPPPRTHAKVPTGGLKPWATVRDRISELPEQPSTTSLPEAMTTFFGQTVPGEFKWLDLHFGRNPRELSLQRYDCIPPGGGRFDLPDELLPDCWRNKPTGTTDVMGRMRWDEPSVTIRTEFFKPEKGKYLHPQWDARRPAKRVNRVITHLEAAQLQDFPETFSWCGSKVEIAKQIGNAVPVGLASAVAQHIRGALS</sequence>
<evidence type="ECO:0000256" key="2">
    <source>
        <dbReference type="ARBA" id="ARBA00022679"/>
    </source>
</evidence>
<dbReference type="PROSITE" id="PS51679">
    <property type="entry name" value="SAM_MT_C5"/>
    <property type="match status" value="1"/>
</dbReference>
<accession>A0ABT8U9J7</accession>
<name>A0ABT8U9J7_9MYCO</name>